<dbReference type="PANTHER" id="PTHR12547:SF18">
    <property type="entry name" value="PROTEIN TIS11"/>
    <property type="match status" value="1"/>
</dbReference>
<evidence type="ECO:0000256" key="3">
    <source>
        <dbReference type="ARBA" id="ARBA00022771"/>
    </source>
</evidence>
<dbReference type="GO" id="GO:0003729">
    <property type="term" value="F:mRNA binding"/>
    <property type="evidence" value="ECO:0007669"/>
    <property type="project" value="InterPro"/>
</dbReference>
<gene>
    <name evidence="8" type="ORF">CVIRNUC_007364</name>
</gene>
<proteinExistence type="predicted"/>
<reference evidence="8 9" key="1">
    <citation type="submission" date="2023-10" db="EMBL/GenBank/DDBJ databases">
        <authorList>
            <person name="Maclean D."/>
            <person name="Macfadyen A."/>
        </authorList>
    </citation>
    <scope>NUCLEOTIDE SEQUENCE [LARGE SCALE GENOMIC DNA]</scope>
</reference>
<feature type="domain" description="C3H1-type" evidence="7">
    <location>
        <begin position="98"/>
        <end position="125"/>
    </location>
</feature>
<keyword evidence="4 5" id="KW-0862">Zinc</keyword>
<feature type="compositionally biased region" description="Pro residues" evidence="6">
    <location>
        <begin position="281"/>
        <end position="311"/>
    </location>
</feature>
<dbReference type="Gene3D" id="4.10.1000.10">
    <property type="entry name" value="Zinc finger, CCCH-type"/>
    <property type="match status" value="2"/>
</dbReference>
<dbReference type="PANTHER" id="PTHR12547">
    <property type="entry name" value="CCCH ZINC FINGER/TIS11-RELATED"/>
    <property type="match status" value="1"/>
</dbReference>
<sequence>MPSSAFQHLNCLSGNLPFSSEEEGRMDGPPGMFGMPRMMGPGMMGPGMMGPGMMMGQGMGGDFPPFQGMEGPGMDGPAWKRQRMDDGPGGPSRQDSVFYKTRMCHKWQEGRCTFGERCNYAHGEADLRPLPAEGYEILERLETRRMRQDDDVGPPRPFEPRKPLPEASQMPMYKTKLCQKFMATGQCNRGEECSFAHGHRELRQAPPGGPGGSRGPPGVPPQDMPGMGPGPGSGPGPMGMNPDAMMMGMGMMGMPPGMMGMGPGPGMMGGPAGPGMGPGMMGPPMPPDRGPRPPPGAPPGAAPPSAPPPRSSQPSLAPAKPAEPVADTPALPVPQVAPLQRVRAMCKLLGLSSAPNKDISGDSLLAARASIRSGEVYLESAYADGIDGLLTAA</sequence>
<evidence type="ECO:0000256" key="1">
    <source>
        <dbReference type="ARBA" id="ARBA00022723"/>
    </source>
</evidence>
<keyword evidence="3 5" id="KW-0863">Zinc-finger</keyword>
<organism evidence="8 9">
    <name type="scientific">Coccomyxa viridis</name>
    <dbReference type="NCBI Taxonomy" id="1274662"/>
    <lineage>
        <taxon>Eukaryota</taxon>
        <taxon>Viridiplantae</taxon>
        <taxon>Chlorophyta</taxon>
        <taxon>core chlorophytes</taxon>
        <taxon>Trebouxiophyceae</taxon>
        <taxon>Trebouxiophyceae incertae sedis</taxon>
        <taxon>Coccomyxaceae</taxon>
        <taxon>Coccomyxa</taxon>
    </lineage>
</organism>
<accession>A0AAV1IBQ2</accession>
<dbReference type="AlphaFoldDB" id="A0AAV1IBQ2"/>
<feature type="region of interest" description="Disordered" evidence="6">
    <location>
        <begin position="144"/>
        <end position="166"/>
    </location>
</feature>
<dbReference type="GO" id="GO:0010468">
    <property type="term" value="P:regulation of gene expression"/>
    <property type="evidence" value="ECO:0007669"/>
    <property type="project" value="UniProtKB-ARBA"/>
</dbReference>
<dbReference type="Pfam" id="PF00642">
    <property type="entry name" value="zf-CCCH"/>
    <property type="match status" value="2"/>
</dbReference>
<feature type="compositionally biased region" description="Gly residues" evidence="6">
    <location>
        <begin position="227"/>
        <end position="237"/>
    </location>
</feature>
<evidence type="ECO:0000313" key="8">
    <source>
        <dbReference type="EMBL" id="CAK0784161.1"/>
    </source>
</evidence>
<feature type="region of interest" description="Disordered" evidence="6">
    <location>
        <begin position="201"/>
        <end position="242"/>
    </location>
</feature>
<keyword evidence="9" id="KW-1185">Reference proteome</keyword>
<feature type="compositionally biased region" description="Gly residues" evidence="6">
    <location>
        <begin position="269"/>
        <end position="280"/>
    </location>
</feature>
<evidence type="ECO:0000313" key="9">
    <source>
        <dbReference type="Proteomes" id="UP001314263"/>
    </source>
</evidence>
<feature type="zinc finger region" description="C3H1-type" evidence="5">
    <location>
        <begin position="172"/>
        <end position="200"/>
    </location>
</feature>
<feature type="zinc finger region" description="C3H1-type" evidence="5">
    <location>
        <begin position="98"/>
        <end position="125"/>
    </location>
</feature>
<dbReference type="EMBL" id="CAUYUE010000010">
    <property type="protein sequence ID" value="CAK0784161.1"/>
    <property type="molecule type" value="Genomic_DNA"/>
</dbReference>
<evidence type="ECO:0000256" key="5">
    <source>
        <dbReference type="PROSITE-ProRule" id="PRU00723"/>
    </source>
</evidence>
<dbReference type="GO" id="GO:0051252">
    <property type="term" value="P:regulation of RNA metabolic process"/>
    <property type="evidence" value="ECO:0007669"/>
    <property type="project" value="UniProtKB-ARBA"/>
</dbReference>
<feature type="region of interest" description="Disordered" evidence="6">
    <location>
        <begin position="269"/>
        <end position="332"/>
    </location>
</feature>
<protein>
    <recommendedName>
        <fullName evidence="7">C3H1-type domain-containing protein</fullName>
    </recommendedName>
</protein>
<dbReference type="FunFam" id="4.10.1000.10:FF:000003">
    <property type="entry name" value="Zinc finger CCCH domain-containing protein"/>
    <property type="match status" value="2"/>
</dbReference>
<dbReference type="InterPro" id="IPR045877">
    <property type="entry name" value="ZFP36-like"/>
</dbReference>
<keyword evidence="1 5" id="KW-0479">Metal-binding</keyword>
<dbReference type="SMART" id="SM00356">
    <property type="entry name" value="ZnF_C3H1"/>
    <property type="match status" value="2"/>
</dbReference>
<evidence type="ECO:0000256" key="2">
    <source>
        <dbReference type="ARBA" id="ARBA00022737"/>
    </source>
</evidence>
<evidence type="ECO:0000256" key="6">
    <source>
        <dbReference type="SAM" id="MobiDB-lite"/>
    </source>
</evidence>
<dbReference type="InterPro" id="IPR000571">
    <property type="entry name" value="Znf_CCCH"/>
</dbReference>
<name>A0AAV1IBQ2_9CHLO</name>
<evidence type="ECO:0000259" key="7">
    <source>
        <dbReference type="PROSITE" id="PS50103"/>
    </source>
</evidence>
<comment type="caution">
    <text evidence="8">The sequence shown here is derived from an EMBL/GenBank/DDBJ whole genome shotgun (WGS) entry which is preliminary data.</text>
</comment>
<evidence type="ECO:0000256" key="4">
    <source>
        <dbReference type="ARBA" id="ARBA00022833"/>
    </source>
</evidence>
<dbReference type="Proteomes" id="UP001314263">
    <property type="component" value="Unassembled WGS sequence"/>
</dbReference>
<feature type="domain" description="C3H1-type" evidence="7">
    <location>
        <begin position="172"/>
        <end position="200"/>
    </location>
</feature>
<dbReference type="InterPro" id="IPR036855">
    <property type="entry name" value="Znf_CCCH_sf"/>
</dbReference>
<dbReference type="SUPFAM" id="SSF90229">
    <property type="entry name" value="CCCH zinc finger"/>
    <property type="match status" value="2"/>
</dbReference>
<dbReference type="PROSITE" id="PS50103">
    <property type="entry name" value="ZF_C3H1"/>
    <property type="match status" value="2"/>
</dbReference>
<keyword evidence="2" id="KW-0677">Repeat</keyword>
<dbReference type="GO" id="GO:0008270">
    <property type="term" value="F:zinc ion binding"/>
    <property type="evidence" value="ECO:0007669"/>
    <property type="project" value="UniProtKB-KW"/>
</dbReference>